<reference evidence="2" key="1">
    <citation type="submission" date="2020-02" db="EMBL/GenBank/DDBJ databases">
        <authorList>
            <person name="Meier V. D."/>
        </authorList>
    </citation>
    <scope>NUCLEOTIDE SEQUENCE</scope>
    <source>
        <strain evidence="2">AVDCRST_MAG89</strain>
    </source>
</reference>
<protein>
    <submittedName>
        <fullName evidence="2">Transcriptional regulator, MerR family</fullName>
    </submittedName>
</protein>
<feature type="compositionally biased region" description="Basic residues" evidence="1">
    <location>
        <begin position="33"/>
        <end position="47"/>
    </location>
</feature>
<organism evidence="2">
    <name type="scientific">uncultured Gemmatimonadota bacterium</name>
    <dbReference type="NCBI Taxonomy" id="203437"/>
    <lineage>
        <taxon>Bacteria</taxon>
        <taxon>Pseudomonadati</taxon>
        <taxon>Gemmatimonadota</taxon>
        <taxon>environmental samples</taxon>
    </lineage>
</organism>
<feature type="region of interest" description="Disordered" evidence="1">
    <location>
        <begin position="1"/>
        <end position="288"/>
    </location>
</feature>
<feature type="compositionally biased region" description="Low complexity" evidence="1">
    <location>
        <begin position="73"/>
        <end position="85"/>
    </location>
</feature>
<name>A0A6J4MW79_9BACT</name>
<feature type="compositionally biased region" description="Low complexity" evidence="1">
    <location>
        <begin position="125"/>
        <end position="136"/>
    </location>
</feature>
<gene>
    <name evidence="2" type="ORF">AVDCRST_MAG89-4308</name>
</gene>
<proteinExistence type="predicted"/>
<feature type="non-terminal residue" evidence="2">
    <location>
        <position position="1"/>
    </location>
</feature>
<accession>A0A6J4MW79</accession>
<feature type="non-terminal residue" evidence="2">
    <location>
        <position position="288"/>
    </location>
</feature>
<feature type="compositionally biased region" description="Low complexity" evidence="1">
    <location>
        <begin position="15"/>
        <end position="27"/>
    </location>
</feature>
<evidence type="ECO:0000256" key="1">
    <source>
        <dbReference type="SAM" id="MobiDB-lite"/>
    </source>
</evidence>
<feature type="compositionally biased region" description="Low complexity" evidence="1">
    <location>
        <begin position="214"/>
        <end position="224"/>
    </location>
</feature>
<evidence type="ECO:0000313" key="2">
    <source>
        <dbReference type="EMBL" id="CAA9368206.1"/>
    </source>
</evidence>
<dbReference type="AlphaFoldDB" id="A0A6J4MW79"/>
<feature type="compositionally biased region" description="Basic residues" evidence="1">
    <location>
        <begin position="143"/>
        <end position="152"/>
    </location>
</feature>
<feature type="compositionally biased region" description="Basic residues" evidence="1">
    <location>
        <begin position="243"/>
        <end position="288"/>
    </location>
</feature>
<sequence length="288" mass="30237">DISHQASRPPDGHQPGHAAGVGAPVRPGGAGPHRLRLPPVHGRRRGHAVADQGPGRRGADDRRGHHARAPRLRAASGGWRGAVRARGARAHARGAAGVRPPRRARGVRLHLQPAAGAPGRGGAAAAGARSGRPVGVRGDRRGRGALRQRHHPREAGGDHGRPGYRHGARPRGGVRGAGGRAARVRADGHQHRPGHARLAGAVPGRGPADGRTRPGGAEPAPGAAVHLGGQPDGHRRVPASRPRASRHGPVRNGNRHRRPGASRQHRRGRRGRRARLGRTRRFGARQRL</sequence>
<dbReference type="EMBL" id="CADCTV010000900">
    <property type="protein sequence ID" value="CAA9368206.1"/>
    <property type="molecule type" value="Genomic_DNA"/>
</dbReference>